<evidence type="ECO:0000256" key="2">
    <source>
        <dbReference type="ARBA" id="ARBA00022649"/>
    </source>
</evidence>
<dbReference type="GO" id="GO:0006351">
    <property type="term" value="P:DNA-templated transcription"/>
    <property type="evidence" value="ECO:0007669"/>
    <property type="project" value="TreeGrafter"/>
</dbReference>
<dbReference type="PANTHER" id="PTHR38781">
    <property type="entry name" value="ANTITOXIN DINJ-RELATED"/>
    <property type="match status" value="1"/>
</dbReference>
<dbReference type="AlphaFoldDB" id="A0A1Z5IMD8"/>
<proteinExistence type="inferred from homology"/>
<name>A0A1Z5IMD8_9LACO</name>
<accession>A0A1Z5IMD8</accession>
<dbReference type="InterPro" id="IPR007337">
    <property type="entry name" value="RelB/DinJ"/>
</dbReference>
<dbReference type="InterPro" id="IPR013321">
    <property type="entry name" value="Arc_rbn_hlx_hlx"/>
</dbReference>
<dbReference type="NCBIfam" id="TIGR02384">
    <property type="entry name" value="RelB_DinJ"/>
    <property type="match status" value="1"/>
</dbReference>
<gene>
    <name evidence="3" type="ORF">IWT140_00158</name>
</gene>
<dbReference type="Gene3D" id="1.10.1220.10">
    <property type="entry name" value="Met repressor-like"/>
    <property type="match status" value="1"/>
</dbReference>
<dbReference type="EMBL" id="BCMH01000001">
    <property type="protein sequence ID" value="GAX02561.1"/>
    <property type="molecule type" value="Genomic_DNA"/>
</dbReference>
<sequence length="92" mass="10605">MFKPKNKNARLNVRVDQKTKEEAQKIYEALGLNLSTAINMFLAQTVINNSWPLDKSSLISDNIDEARTDALHNHNLTQFNSVKELEDYINRD</sequence>
<keyword evidence="4" id="KW-1185">Reference proteome</keyword>
<dbReference type="RefSeq" id="WP_089087550.1">
    <property type="nucleotide sequence ID" value="NZ_BCMH01000001.1"/>
</dbReference>
<dbReference type="PANTHER" id="PTHR38781:SF1">
    <property type="entry name" value="ANTITOXIN DINJ-RELATED"/>
    <property type="match status" value="1"/>
</dbReference>
<keyword evidence="2" id="KW-1277">Toxin-antitoxin system</keyword>
<evidence type="ECO:0000313" key="3">
    <source>
        <dbReference type="EMBL" id="GAX02561.1"/>
    </source>
</evidence>
<evidence type="ECO:0000313" key="4">
    <source>
        <dbReference type="Proteomes" id="UP000198430"/>
    </source>
</evidence>
<dbReference type="Proteomes" id="UP000198430">
    <property type="component" value="Unassembled WGS sequence"/>
</dbReference>
<dbReference type="GO" id="GO:0006355">
    <property type="term" value="P:regulation of DNA-templated transcription"/>
    <property type="evidence" value="ECO:0007669"/>
    <property type="project" value="InterPro"/>
</dbReference>
<reference evidence="3 4" key="1">
    <citation type="submission" date="2015-11" db="EMBL/GenBank/DDBJ databases">
        <title>Draft genome sequences of new species of the genus Lactobacillus isolated from orchardgrass silage.</title>
        <authorList>
            <person name="Tohno M."/>
            <person name="Tanizawa Y."/>
            <person name="Arita M."/>
        </authorList>
    </citation>
    <scope>NUCLEOTIDE SEQUENCE [LARGE SCALE GENOMIC DNA]</scope>
    <source>
        <strain evidence="3 4">IWT140</strain>
    </source>
</reference>
<evidence type="ECO:0000256" key="1">
    <source>
        <dbReference type="ARBA" id="ARBA00010562"/>
    </source>
</evidence>
<protein>
    <submittedName>
        <fullName evidence="3">RelB/DinJ family addiction module antitoxin</fullName>
    </submittedName>
</protein>
<organism evidence="3 4">
    <name type="scientific">Secundilactobacillus pentosiphilus</name>
    <dbReference type="NCBI Taxonomy" id="1714682"/>
    <lineage>
        <taxon>Bacteria</taxon>
        <taxon>Bacillati</taxon>
        <taxon>Bacillota</taxon>
        <taxon>Bacilli</taxon>
        <taxon>Lactobacillales</taxon>
        <taxon>Lactobacillaceae</taxon>
        <taxon>Secundilactobacillus</taxon>
    </lineage>
</organism>
<comment type="similarity">
    <text evidence="1">Belongs to the RelB/DinJ antitoxin family.</text>
</comment>
<dbReference type="Pfam" id="PF04221">
    <property type="entry name" value="RelB"/>
    <property type="match status" value="1"/>
</dbReference>
<comment type="caution">
    <text evidence="3">The sequence shown here is derived from an EMBL/GenBank/DDBJ whole genome shotgun (WGS) entry which is preliminary data.</text>
</comment>